<dbReference type="FunFam" id="2.40.160.10:FF:000009">
    <property type="entry name" value="Mitochondrial import receptor subunit TOM40"/>
    <property type="match status" value="1"/>
</dbReference>
<comment type="caution">
    <text evidence="14">The sequence shown here is derived from an EMBL/GenBank/DDBJ whole genome shotgun (WGS) entry which is preliminary data.</text>
</comment>
<organism evidence="14 15">
    <name type="scientific">Candida metapsilosis</name>
    <dbReference type="NCBI Taxonomy" id="273372"/>
    <lineage>
        <taxon>Eukaryota</taxon>
        <taxon>Fungi</taxon>
        <taxon>Dikarya</taxon>
        <taxon>Ascomycota</taxon>
        <taxon>Saccharomycotina</taxon>
        <taxon>Pichiomycetes</taxon>
        <taxon>Debaryomycetaceae</taxon>
        <taxon>Candida/Lodderomyces clade</taxon>
        <taxon>Candida</taxon>
    </lineage>
</organism>
<keyword evidence="10" id="KW-0496">Mitochondrion</keyword>
<sequence length="391" mass="42482">MSAQPQQHTPVPINDISKLAIPTLPQVTPPPPKQNSFWSSNPVFSYLNDVHNAISEHRANLGLTNPGTIENLNKEVSRDVFLNQYFFTGLRADLNKAFSMSPAFQTSHTLSLGSQVLPPYAFSALFAADDYFLQGNIDNDFSFSGRINYGWDKANISKITLQLAQSQPSMVQLEQDYQANDFSINLKTLNPSFLYDGFSGVAVASLLQSITPKFALGLEAMYSKQPLAPPDTAVSYVARYNNAGKWIASAQFQGQGALVASFWRKVSDKVEAGLETQIAASVKQVADPLMGIGFEPVVEGTTTIGAKYEYRTAVFRGQLDSKGKVSAFLEKRILPTVSVLFSGEIDQFKSTSRLGLGLQFEAAGNEQLLLMQQGLVDANGNPIPGAPAPAL</sequence>
<keyword evidence="4" id="KW-1134">Transmembrane beta strand</keyword>
<dbReference type="OrthoDB" id="19656at2759"/>
<dbReference type="Gene3D" id="2.40.160.10">
    <property type="entry name" value="Porin"/>
    <property type="match status" value="1"/>
</dbReference>
<dbReference type="Pfam" id="PF01459">
    <property type="entry name" value="Porin_3"/>
    <property type="match status" value="1"/>
</dbReference>
<evidence type="ECO:0000256" key="7">
    <source>
        <dbReference type="ARBA" id="ARBA00022927"/>
    </source>
</evidence>
<dbReference type="GO" id="GO:0006811">
    <property type="term" value="P:monoatomic ion transport"/>
    <property type="evidence" value="ECO:0007669"/>
    <property type="project" value="UniProtKB-KW"/>
</dbReference>
<dbReference type="InterPro" id="IPR023614">
    <property type="entry name" value="Porin_dom_sf"/>
</dbReference>
<dbReference type="CDD" id="cd07305">
    <property type="entry name" value="Porin3_Tom40"/>
    <property type="match status" value="1"/>
</dbReference>
<keyword evidence="5" id="KW-0812">Transmembrane</keyword>
<evidence type="ECO:0000256" key="5">
    <source>
        <dbReference type="ARBA" id="ARBA00022692"/>
    </source>
</evidence>
<evidence type="ECO:0000256" key="3">
    <source>
        <dbReference type="ARBA" id="ARBA00022448"/>
    </source>
</evidence>
<evidence type="ECO:0000256" key="13">
    <source>
        <dbReference type="ARBA" id="ARBA00078731"/>
    </source>
</evidence>
<evidence type="ECO:0000256" key="11">
    <source>
        <dbReference type="ARBA" id="ARBA00023136"/>
    </source>
</evidence>
<dbReference type="GO" id="GO:0015288">
    <property type="term" value="F:porin activity"/>
    <property type="evidence" value="ECO:0007669"/>
    <property type="project" value="UniProtKB-KW"/>
</dbReference>
<keyword evidence="8" id="KW-0406">Ion transport</keyword>
<evidence type="ECO:0000313" key="14">
    <source>
        <dbReference type="EMBL" id="KAG5419484.1"/>
    </source>
</evidence>
<evidence type="ECO:0000256" key="4">
    <source>
        <dbReference type="ARBA" id="ARBA00022452"/>
    </source>
</evidence>
<keyword evidence="3" id="KW-0813">Transport</keyword>
<dbReference type="GO" id="GO:0005741">
    <property type="term" value="C:mitochondrial outer membrane"/>
    <property type="evidence" value="ECO:0007669"/>
    <property type="project" value="UniProtKB-SubCell"/>
</dbReference>
<dbReference type="GO" id="GO:0030150">
    <property type="term" value="P:protein import into mitochondrial matrix"/>
    <property type="evidence" value="ECO:0007669"/>
    <property type="project" value="InterPro"/>
</dbReference>
<evidence type="ECO:0000256" key="2">
    <source>
        <dbReference type="ARBA" id="ARBA00010510"/>
    </source>
</evidence>
<proteinExistence type="inferred from homology"/>
<evidence type="ECO:0000256" key="6">
    <source>
        <dbReference type="ARBA" id="ARBA00022787"/>
    </source>
</evidence>
<dbReference type="RefSeq" id="XP_067548600.1">
    <property type="nucleotide sequence ID" value="XM_067692197.1"/>
</dbReference>
<keyword evidence="7" id="KW-0653">Protein transport</keyword>
<keyword evidence="9" id="KW-0626">Porin</keyword>
<dbReference type="AlphaFoldDB" id="A0A8H7ZFA8"/>
<keyword evidence="15" id="KW-1185">Reference proteome</keyword>
<evidence type="ECO:0000256" key="1">
    <source>
        <dbReference type="ARBA" id="ARBA00004374"/>
    </source>
</evidence>
<keyword evidence="11" id="KW-0472">Membrane</keyword>
<dbReference type="EMBL" id="JAEOAQ010000003">
    <property type="protein sequence ID" value="KAG5419484.1"/>
    <property type="molecule type" value="Genomic_DNA"/>
</dbReference>
<evidence type="ECO:0000256" key="8">
    <source>
        <dbReference type="ARBA" id="ARBA00023065"/>
    </source>
</evidence>
<dbReference type="PANTHER" id="PTHR10802">
    <property type="entry name" value="MITOCHONDRIAL IMPORT RECEPTOR SUBUNIT TOM40"/>
    <property type="match status" value="1"/>
</dbReference>
<dbReference type="InterPro" id="IPR037930">
    <property type="entry name" value="Tom40"/>
</dbReference>
<comment type="subcellular location">
    <subcellularLocation>
        <location evidence="1">Mitochondrion outer membrane</location>
        <topology evidence="1">Multi-pass membrane protein</topology>
    </subcellularLocation>
</comment>
<evidence type="ECO:0000313" key="15">
    <source>
        <dbReference type="Proteomes" id="UP000669133"/>
    </source>
</evidence>
<dbReference type="GO" id="GO:0008320">
    <property type="term" value="F:protein transmembrane transporter activity"/>
    <property type="evidence" value="ECO:0007669"/>
    <property type="project" value="InterPro"/>
</dbReference>
<dbReference type="GO" id="GO:0046930">
    <property type="term" value="C:pore complex"/>
    <property type="evidence" value="ECO:0007669"/>
    <property type="project" value="UniProtKB-KW"/>
</dbReference>
<dbReference type="Proteomes" id="UP000669133">
    <property type="component" value="Unassembled WGS sequence"/>
</dbReference>
<evidence type="ECO:0000256" key="10">
    <source>
        <dbReference type="ARBA" id="ARBA00023128"/>
    </source>
</evidence>
<dbReference type="InterPro" id="IPR027246">
    <property type="entry name" value="Porin_Euk/Tom40"/>
</dbReference>
<keyword evidence="6" id="KW-1000">Mitochondrion outer membrane</keyword>
<dbReference type="GeneID" id="93651880"/>
<evidence type="ECO:0000256" key="12">
    <source>
        <dbReference type="ARBA" id="ARBA00053390"/>
    </source>
</evidence>
<name>A0A8H7ZFA8_9ASCO</name>
<evidence type="ECO:0000256" key="9">
    <source>
        <dbReference type="ARBA" id="ARBA00023114"/>
    </source>
</evidence>
<protein>
    <recommendedName>
        <fullName evidence="13">Translocase of outer membrane 40 kDa subunit</fullName>
    </recommendedName>
</protein>
<gene>
    <name evidence="14" type="ORF">I9W82_003251</name>
</gene>
<comment type="similarity">
    <text evidence="2">Belongs to the Tom40 family.</text>
</comment>
<reference evidence="14 15" key="1">
    <citation type="submission" date="2020-12" db="EMBL/GenBank/DDBJ databases">
        <title>Effect of drift, selection, and recombination on the evolution of hybrid genomes in Candida yeast pathogens.</title>
        <authorList>
            <person name="Mixao V."/>
            <person name="Ksiezopolska E."/>
            <person name="Saus E."/>
            <person name="Boekhout T."/>
            <person name="Gacser A."/>
            <person name="Gabaldon T."/>
        </authorList>
    </citation>
    <scope>NUCLEOTIDE SEQUENCE [LARGE SCALE GENOMIC DNA]</scope>
    <source>
        <strain evidence="14 15">BP57</strain>
    </source>
</reference>
<accession>A0A8H7ZFA8</accession>
<comment type="function">
    <text evidence="12">Channel-forming protein essential for import of protein precursors into mitochondria.</text>
</comment>